<dbReference type="Proteomes" id="UP000594961">
    <property type="component" value="Chromosome"/>
</dbReference>
<dbReference type="SMART" id="SM00481">
    <property type="entry name" value="POLIIIAc"/>
    <property type="match status" value="1"/>
</dbReference>
<dbReference type="GO" id="GO:0035312">
    <property type="term" value="F:5'-3' DNA exonuclease activity"/>
    <property type="evidence" value="ECO:0007669"/>
    <property type="project" value="TreeGrafter"/>
</dbReference>
<dbReference type="PANTHER" id="PTHR42924">
    <property type="entry name" value="EXONUCLEASE"/>
    <property type="match status" value="1"/>
</dbReference>
<evidence type="ECO:0000259" key="1">
    <source>
        <dbReference type="SMART" id="SM00481"/>
    </source>
</evidence>
<proteinExistence type="predicted"/>
<dbReference type="InterPro" id="IPR004013">
    <property type="entry name" value="PHP_dom"/>
</dbReference>
<dbReference type="Pfam" id="PF02811">
    <property type="entry name" value="PHP"/>
    <property type="match status" value="1"/>
</dbReference>
<dbReference type="SUPFAM" id="SSF89550">
    <property type="entry name" value="PHP domain-like"/>
    <property type="match status" value="1"/>
</dbReference>
<dbReference type="AlphaFoldDB" id="A0A7M1R0G6"/>
<organism evidence="2 3">
    <name type="scientific">Trueperella pecoris</name>
    <dbReference type="NCBI Taxonomy" id="2733571"/>
    <lineage>
        <taxon>Bacteria</taxon>
        <taxon>Bacillati</taxon>
        <taxon>Actinomycetota</taxon>
        <taxon>Actinomycetes</taxon>
        <taxon>Actinomycetales</taxon>
        <taxon>Actinomycetaceae</taxon>
        <taxon>Trueperella</taxon>
    </lineage>
</organism>
<dbReference type="EMBL" id="CP063212">
    <property type="protein sequence ID" value="QOR47045.1"/>
    <property type="molecule type" value="Genomic_DNA"/>
</dbReference>
<dbReference type="CDD" id="cd07438">
    <property type="entry name" value="PHP_HisPPase_AMP"/>
    <property type="match status" value="1"/>
</dbReference>
<dbReference type="InterPro" id="IPR016195">
    <property type="entry name" value="Pol/histidinol_Pase-like"/>
</dbReference>
<dbReference type="Gene3D" id="1.10.150.650">
    <property type="match status" value="1"/>
</dbReference>
<sequence>MIDLHAHSSCSDGTQSPVELMASARQAGLTAVGLTDHDTISGWDEAAEAVPETGVSLVRGMEVTSTFHDADSPIPVHMLAYLFDPHARALAAHRDALGQSRARRAQEIVSRLAEDFPISWEEVAAFAGAAKTVGRPHIADALVACGIVESRSQAFDHLLHSTSKYYVKNYSPDVFDVIAWINDAGGRAVLAHPLAITRGKTVPFEAIAAMAEAGLFGVEVNHRDNPAQLRAQLSARARSAGLFEFGSSDYHGSGKPNRLGENTTDSETLIALEQGAFLEVVHP</sequence>
<gene>
    <name evidence="2" type="ORF">INS90_07140</name>
</gene>
<dbReference type="InterPro" id="IPR052018">
    <property type="entry name" value="PHP_domain"/>
</dbReference>
<accession>A0A7M1R0G6</accession>
<dbReference type="PANTHER" id="PTHR42924:SF3">
    <property type="entry name" value="POLYMERASE_HISTIDINOL PHOSPHATASE N-TERMINAL DOMAIN-CONTAINING PROTEIN"/>
    <property type="match status" value="1"/>
</dbReference>
<dbReference type="GO" id="GO:0004534">
    <property type="term" value="F:5'-3' RNA exonuclease activity"/>
    <property type="evidence" value="ECO:0007669"/>
    <property type="project" value="TreeGrafter"/>
</dbReference>
<feature type="domain" description="Polymerase/histidinol phosphatase N-terminal" evidence="1">
    <location>
        <begin position="2"/>
        <end position="67"/>
    </location>
</feature>
<name>A0A7M1R0G6_9ACTO</name>
<dbReference type="InterPro" id="IPR003141">
    <property type="entry name" value="Pol/His_phosphatase_N"/>
</dbReference>
<protein>
    <submittedName>
        <fullName evidence="2">PHP domain-containing protein</fullName>
    </submittedName>
</protein>
<dbReference type="Gene3D" id="3.20.20.140">
    <property type="entry name" value="Metal-dependent hydrolases"/>
    <property type="match status" value="1"/>
</dbReference>
<evidence type="ECO:0000313" key="3">
    <source>
        <dbReference type="Proteomes" id="UP000594961"/>
    </source>
</evidence>
<evidence type="ECO:0000313" key="2">
    <source>
        <dbReference type="EMBL" id="QOR47045.1"/>
    </source>
</evidence>
<reference evidence="2 3" key="1">
    <citation type="submission" date="2020-10" db="EMBL/GenBank/DDBJ databases">
        <title>Trueperella pecoris sp. nov. isolated from bovine and porcine specimens.</title>
        <authorList>
            <person name="Schoenecker L."/>
            <person name="Schnydrig P."/>
            <person name="Brodard I."/>
            <person name="Thomann A."/>
            <person name="Hemphill A."/>
            <person name="Rodriguez-Campos S."/>
            <person name="Perreten V."/>
            <person name="Jores J."/>
            <person name="Kittl S."/>
        </authorList>
    </citation>
    <scope>NUCLEOTIDE SEQUENCE [LARGE SCALE GENOMIC DNA]</scope>
    <source>
        <strain evidence="2 3">19OD0592</strain>
    </source>
</reference>
<dbReference type="RefSeq" id="WP_197552133.1">
    <property type="nucleotide sequence ID" value="NZ_CP063212.1"/>
</dbReference>